<evidence type="ECO:0000256" key="1">
    <source>
        <dbReference type="SAM" id="SignalP"/>
    </source>
</evidence>
<comment type="caution">
    <text evidence="2">The sequence shown here is derived from an EMBL/GenBank/DDBJ whole genome shotgun (WGS) entry which is preliminary data.</text>
</comment>
<dbReference type="Proteomes" id="UP000268094">
    <property type="component" value="Unassembled WGS sequence"/>
</dbReference>
<dbReference type="EMBL" id="RAVZ01000447">
    <property type="protein sequence ID" value="RKG72757.1"/>
    <property type="molecule type" value="Genomic_DNA"/>
</dbReference>
<name>A0A3A8HNJ6_9BACT</name>
<feature type="signal peptide" evidence="1">
    <location>
        <begin position="1"/>
        <end position="28"/>
    </location>
</feature>
<gene>
    <name evidence="2" type="ORF">D7V88_37640</name>
</gene>
<keyword evidence="3" id="KW-1185">Reference proteome</keyword>
<dbReference type="RefSeq" id="WP_120545381.1">
    <property type="nucleotide sequence ID" value="NZ_RAVZ01000447.1"/>
</dbReference>
<reference evidence="3" key="1">
    <citation type="submission" date="2018-09" db="EMBL/GenBank/DDBJ databases">
        <authorList>
            <person name="Livingstone P.G."/>
            <person name="Whitworth D.E."/>
        </authorList>
    </citation>
    <scope>NUCLEOTIDE SEQUENCE [LARGE SCALE GENOMIC DNA]</scope>
    <source>
        <strain evidence="3">CA054A</strain>
    </source>
</reference>
<dbReference type="AlphaFoldDB" id="A0A3A8HNJ6"/>
<evidence type="ECO:0000313" key="2">
    <source>
        <dbReference type="EMBL" id="RKG72757.1"/>
    </source>
</evidence>
<protein>
    <submittedName>
        <fullName evidence="2">Uncharacterized protein</fullName>
    </submittedName>
</protein>
<evidence type="ECO:0000313" key="3">
    <source>
        <dbReference type="Proteomes" id="UP000268094"/>
    </source>
</evidence>
<accession>A0A3A8HNJ6</accession>
<organism evidence="2 3">
    <name type="scientific">Corallococcus terminator</name>
    <dbReference type="NCBI Taxonomy" id="2316733"/>
    <lineage>
        <taxon>Bacteria</taxon>
        <taxon>Pseudomonadati</taxon>
        <taxon>Myxococcota</taxon>
        <taxon>Myxococcia</taxon>
        <taxon>Myxococcales</taxon>
        <taxon>Cystobacterineae</taxon>
        <taxon>Myxococcaceae</taxon>
        <taxon>Corallococcus</taxon>
    </lineage>
</organism>
<feature type="chain" id="PRO_5017369938" evidence="1">
    <location>
        <begin position="29"/>
        <end position="137"/>
    </location>
</feature>
<proteinExistence type="predicted"/>
<sequence length="137" mass="15507">MPLFRSIPLVRLALPFVAGLMLAMPTHAGPPAPKPAQGDNTLMLTVFFRHDQTKTLDEINAQLDRTGFRKTFPPEGVEVVSWYVMMGVGQVVTLRFPPEKLRAVNLAIEKGAWGAFRTEMYATYDYRPIWQEQRGTK</sequence>
<dbReference type="OrthoDB" id="767859at2"/>
<keyword evidence="1" id="KW-0732">Signal</keyword>